<sequence length="709" mass="77924">MGALSLAKRGVSIDDLYGFELVGNPSVAPNGEQVVYEQTTVNRKTDEYETQLFISSVAGGKRSQLTSSGTRNYGATWSPDGQSLAFLSNRNGGTPQAFILPLAGGEARQLTRFKNGISSLVWTPDGQKLVGLTAVAIGGTIEAFEADMSAKDCEEATQKVQKEWAEGPKRYDRLYYKMDGAGMSKHRESQLVVVDVETGEFTQLTDGPHSVSGPAVSPDSKYVAFASNRRDHKDTDPERHSDIYRVAITGGELELLCDDTIGYNPSYSPDGSTIAFYGNKNEFESATHTDIYTIPATGGAGVNLTSEFPDTIMDAVLSDTHPDVRGAGPKWSADGKHLYALSSRDGRTELVRFSAGGNGSEAKVLIGGDRQVYGFDFADPATVTIAYATQTHPGKVATVHPVEGEAQARHFRAVTESMGSKPVAFFPASETRLDNACDALFEEVETIQPERFEFRSQDDWVVEGWVMKPFNYEEGHKYPVILDIHGGPQLQYGYGFFHEMQWFASQGYAVLFMNPRGSMGYGQEFVNAVRHHYGEGDAADVLNSVDAAVAQFDFLDGKRVGVTGGSYGGFMTNWIVGHTDRFFAAVSQRSISNWFSFYGVSDIGPLFVEAQLGGDIFTEPEKLWRMSPLAYAPQVKTPLLLLHSENDLRCPIEQAEQFYTAIKRRGGEVELFRIPNASHGLSRNGKPKLRQERLQAIFNYINDRLPSEE</sequence>
<keyword evidence="4" id="KW-0720">Serine protease</keyword>
<dbReference type="InterPro" id="IPR029058">
    <property type="entry name" value="AB_hydrolase_fold"/>
</dbReference>
<dbReference type="PANTHER" id="PTHR42776:SF27">
    <property type="entry name" value="DIPEPTIDYL PEPTIDASE FAMILY MEMBER 6"/>
    <property type="match status" value="1"/>
</dbReference>
<dbReference type="Gene3D" id="3.40.50.1820">
    <property type="entry name" value="alpha/beta hydrolase"/>
    <property type="match status" value="1"/>
</dbReference>
<dbReference type="Pfam" id="PF00326">
    <property type="entry name" value="Peptidase_S9"/>
    <property type="match status" value="1"/>
</dbReference>
<dbReference type="GO" id="GO:0004252">
    <property type="term" value="F:serine-type endopeptidase activity"/>
    <property type="evidence" value="ECO:0007669"/>
    <property type="project" value="TreeGrafter"/>
</dbReference>
<evidence type="ECO:0000259" key="5">
    <source>
        <dbReference type="Pfam" id="PF00326"/>
    </source>
</evidence>
<dbReference type="Pfam" id="PF07676">
    <property type="entry name" value="PD40"/>
    <property type="match status" value="3"/>
</dbReference>
<dbReference type="Gene3D" id="2.120.10.30">
    <property type="entry name" value="TolB, C-terminal domain"/>
    <property type="match status" value="3"/>
</dbReference>
<dbReference type="InterPro" id="IPR011659">
    <property type="entry name" value="WD40"/>
</dbReference>
<evidence type="ECO:0000256" key="4">
    <source>
        <dbReference type="ARBA" id="ARBA00022825"/>
    </source>
</evidence>
<dbReference type="PANTHER" id="PTHR42776">
    <property type="entry name" value="SERINE PEPTIDASE S9 FAMILY MEMBER"/>
    <property type="match status" value="1"/>
</dbReference>
<dbReference type="Proteomes" id="UP000050482">
    <property type="component" value="Unassembled WGS sequence"/>
</dbReference>
<dbReference type="InterPro" id="IPR011042">
    <property type="entry name" value="6-blade_b-propeller_TolB-like"/>
</dbReference>
<keyword evidence="7" id="KW-1185">Reference proteome</keyword>
<dbReference type="AlphaFoldDB" id="A0A0N8PP83"/>
<evidence type="ECO:0000256" key="2">
    <source>
        <dbReference type="ARBA" id="ARBA00022670"/>
    </source>
</evidence>
<dbReference type="SUPFAM" id="SSF82171">
    <property type="entry name" value="DPP6 N-terminal domain-like"/>
    <property type="match status" value="1"/>
</dbReference>
<reference evidence="6 7" key="1">
    <citation type="submission" date="2015-09" db="EMBL/GenBank/DDBJ databases">
        <title>Draft genome sequence of Alicyclobacillus ferrooxydans DSM 22381.</title>
        <authorList>
            <person name="Hemp J."/>
        </authorList>
    </citation>
    <scope>NUCLEOTIDE SEQUENCE [LARGE SCALE GENOMIC DNA]</scope>
    <source>
        <strain evidence="6 7">TC-34</strain>
    </source>
</reference>
<comment type="similarity">
    <text evidence="1">Belongs to the peptidase S9C family.</text>
</comment>
<feature type="domain" description="Peptidase S9 prolyl oligopeptidase catalytic" evidence="5">
    <location>
        <begin position="496"/>
        <end position="702"/>
    </location>
</feature>
<dbReference type="OrthoDB" id="108903at2"/>
<name>A0A0N8PP83_9BACL</name>
<keyword evidence="3" id="KW-0378">Hydrolase</keyword>
<dbReference type="STRING" id="471514.AN477_11380"/>
<comment type="caution">
    <text evidence="6">The sequence shown here is derived from an EMBL/GenBank/DDBJ whole genome shotgun (WGS) entry which is preliminary data.</text>
</comment>
<evidence type="ECO:0000256" key="3">
    <source>
        <dbReference type="ARBA" id="ARBA00022801"/>
    </source>
</evidence>
<keyword evidence="2" id="KW-0645">Protease</keyword>
<dbReference type="EMBL" id="LJCO01000047">
    <property type="protein sequence ID" value="KPV43605.1"/>
    <property type="molecule type" value="Genomic_DNA"/>
</dbReference>
<evidence type="ECO:0000256" key="1">
    <source>
        <dbReference type="ARBA" id="ARBA00010040"/>
    </source>
</evidence>
<dbReference type="FunFam" id="3.40.50.1820:FF:000028">
    <property type="entry name" value="S9 family peptidase"/>
    <property type="match status" value="1"/>
</dbReference>
<dbReference type="PATRIC" id="fig|471514.4.peg.2626"/>
<evidence type="ECO:0000313" key="7">
    <source>
        <dbReference type="Proteomes" id="UP000050482"/>
    </source>
</evidence>
<dbReference type="GO" id="GO:0006508">
    <property type="term" value="P:proteolysis"/>
    <property type="evidence" value="ECO:0007669"/>
    <property type="project" value="UniProtKB-KW"/>
</dbReference>
<accession>A0A0N8PP83</accession>
<protein>
    <recommendedName>
        <fullName evidence="5">Peptidase S9 prolyl oligopeptidase catalytic domain-containing protein</fullName>
    </recommendedName>
</protein>
<evidence type="ECO:0000313" key="6">
    <source>
        <dbReference type="EMBL" id="KPV43605.1"/>
    </source>
</evidence>
<dbReference type="SUPFAM" id="SSF53474">
    <property type="entry name" value="alpha/beta-Hydrolases"/>
    <property type="match status" value="1"/>
</dbReference>
<gene>
    <name evidence="6" type="ORF">AN477_11380</name>
</gene>
<dbReference type="InterPro" id="IPR001375">
    <property type="entry name" value="Peptidase_S9_cat"/>
</dbReference>
<organism evidence="6 7">
    <name type="scientific">Alicyclobacillus ferrooxydans</name>
    <dbReference type="NCBI Taxonomy" id="471514"/>
    <lineage>
        <taxon>Bacteria</taxon>
        <taxon>Bacillati</taxon>
        <taxon>Bacillota</taxon>
        <taxon>Bacilli</taxon>
        <taxon>Bacillales</taxon>
        <taxon>Alicyclobacillaceae</taxon>
        <taxon>Alicyclobacillus</taxon>
    </lineage>
</organism>
<proteinExistence type="inferred from homology"/>